<dbReference type="Gene3D" id="3.90.199.10">
    <property type="entry name" value="Topoisomerase II, domain 5"/>
    <property type="match status" value="1"/>
</dbReference>
<keyword evidence="5 7" id="KW-0472">Membrane</keyword>
<comment type="function">
    <text evidence="7">Topoisomerase IV is essential for chromosome segregation. It relaxes supercoiled DNA. Performs the decatenation events required during the replication of a circular DNA molecule.</text>
</comment>
<evidence type="ECO:0000313" key="12">
    <source>
        <dbReference type="EMBL" id="MBU9721431.1"/>
    </source>
</evidence>
<sequence>MQEKGYLDLPLEDVIGDRFGRYSKYIIQDRALPDARDGLKPVQRRILYAMHMDRNTSDKPFRKSAKTVGNVIGNYHPHGDSSVYDAMIRMSQDWKMRQMLIQMHGNNGSIDGDPPAAMRYTEARLSAISSELLSDIEKNTVDFMLNFDDSLEEPVVLPARYPNLLVNGSTGISSGYATDIPPHQLGEVIDAAIFHMENPECSVDDLMKHIKGPDFPTGGIIQGVEGLKKAYETGKGKIVLRGKAEFAELRGGKQQIIITEIPYEVNKANLVKKMDELRIDKKVDGIAEVRDDTDRTGLRIVIELKKDADGQGILHYLYKNTDLQVSYNFNMVAISNKTPKLMGLKQMLSSYIDHQKDVVTRRTKFDLTKAKERAHIVEGLMKAISILDEVIETIRASKDKRDAKNHLQQKFQFSEPQAEAIVMLQLYRLTNTDITTLQEEADELKKQIEALESILASEKNLISEIKREMKIIKKTFNNPRRTKIENEIEDLKINLEVVIPSEDVMVTVTKEGYVKRSSMRSYSASNGDNPGMKETDRLLSSIEMNTTDTLLLFTKKGSFLFIPVHQLPEIRWKDSGQHVANIVSMDNDDTIITAIPIKEFSDDKYLLFATKNGMVKRSVLSEYKAQRNSKALMAVKLKKDDEVVYVSLTDGMTDLFVATRNGYGLWYSEEEVSITGQRTAGVKSINLKQDDYVVSCFAFMKEKGLPSLFLVTQRAAFKKMKLSIFEKTSRAKRGLVMLKELKRQPHRVAALVPVENNDKVWVQVENGAIDSIDVKDVRYNDRYTNGSFIFDTEDTGDVKEVWVEKGEEEEGNDSSSSPTQDNMKKTVDVESKKKNLDDDGQPTLF</sequence>
<comment type="similarity">
    <text evidence="7">Belongs to the type II topoisomerase GyrA/ParC subunit family. ParC type 2 subfamily.</text>
</comment>
<dbReference type="HAMAP" id="MF_00937">
    <property type="entry name" value="ParC_type2"/>
    <property type="match status" value="1"/>
</dbReference>
<dbReference type="InterPro" id="IPR035516">
    <property type="entry name" value="Gyrase/topoIV_suA_C"/>
</dbReference>
<dbReference type="PROSITE" id="PS52040">
    <property type="entry name" value="TOPO_IIA"/>
    <property type="match status" value="1"/>
</dbReference>
<evidence type="ECO:0000256" key="3">
    <source>
        <dbReference type="ARBA" id="ARBA00023029"/>
    </source>
</evidence>
<keyword evidence="9" id="KW-0175">Coiled coil</keyword>
<feature type="compositionally biased region" description="Basic and acidic residues" evidence="10">
    <location>
        <begin position="822"/>
        <end position="837"/>
    </location>
</feature>
<dbReference type="InterPro" id="IPR002205">
    <property type="entry name" value="Topo_IIA_dom_A"/>
</dbReference>
<gene>
    <name evidence="7 12" type="primary">parC</name>
    <name evidence="12" type="ORF">KS407_08225</name>
</gene>
<dbReference type="EMBL" id="JAHQCR010000034">
    <property type="protein sequence ID" value="MBU9721431.1"/>
    <property type="molecule type" value="Genomic_DNA"/>
</dbReference>
<feature type="site" description="Interaction with DNA" evidence="7">
    <location>
        <position position="95"/>
    </location>
</feature>
<evidence type="ECO:0000256" key="1">
    <source>
        <dbReference type="ARBA" id="ARBA00000185"/>
    </source>
</evidence>
<proteinExistence type="inferred from homology"/>
<comment type="catalytic activity">
    <reaction evidence="1 7 8">
        <text>ATP-dependent breakage, passage and rejoining of double-stranded DNA.</text>
        <dbReference type="EC" id="5.6.2.2"/>
    </reaction>
</comment>
<dbReference type="InterPro" id="IPR013757">
    <property type="entry name" value="Topo_IIA_A_a_sf"/>
</dbReference>
<comment type="subcellular location">
    <subcellularLocation>
        <location evidence="7">Cell membrane</location>
        <topology evidence="7">Peripheral membrane protein</topology>
    </subcellularLocation>
</comment>
<dbReference type="Pfam" id="PF03989">
    <property type="entry name" value="DNA_gyraseA_C"/>
    <property type="match status" value="5"/>
</dbReference>
<dbReference type="RefSeq" id="WP_088075418.1">
    <property type="nucleotide sequence ID" value="NZ_JAHQCR010000034.1"/>
</dbReference>
<evidence type="ECO:0000256" key="10">
    <source>
        <dbReference type="SAM" id="MobiDB-lite"/>
    </source>
</evidence>
<feature type="site" description="Interaction with DNA" evidence="7">
    <location>
        <position position="40"/>
    </location>
</feature>
<keyword evidence="13" id="KW-1185">Reference proteome</keyword>
<keyword evidence="6 7" id="KW-0413">Isomerase</keyword>
<comment type="subunit">
    <text evidence="7">Heterotetramer composed of ParC and ParE.</text>
</comment>
<dbReference type="EC" id="5.6.2.2" evidence="7"/>
<keyword evidence="2 7" id="KW-1003">Cell membrane</keyword>
<dbReference type="InterPro" id="IPR050220">
    <property type="entry name" value="Type_II_DNA_Topoisomerases"/>
</dbReference>
<evidence type="ECO:0000256" key="5">
    <source>
        <dbReference type="ARBA" id="ARBA00023136"/>
    </source>
</evidence>
<reference evidence="12 13" key="1">
    <citation type="submission" date="2021-06" db="EMBL/GenBank/DDBJ databases">
        <title>Bacillus sp. RD4P76, an endophyte from a halophyte.</title>
        <authorList>
            <person name="Sun J.-Q."/>
        </authorList>
    </citation>
    <scope>NUCLEOTIDE SEQUENCE [LARGE SCALE GENOMIC DNA]</scope>
    <source>
        <strain evidence="12 13">JCM 17098</strain>
    </source>
</reference>
<dbReference type="Proteomes" id="UP000790580">
    <property type="component" value="Unassembled WGS sequence"/>
</dbReference>
<evidence type="ECO:0000256" key="2">
    <source>
        <dbReference type="ARBA" id="ARBA00022475"/>
    </source>
</evidence>
<feature type="site" description="Interaction with DNA" evidence="7">
    <location>
        <position position="89"/>
    </location>
</feature>
<dbReference type="PANTHER" id="PTHR43493">
    <property type="entry name" value="DNA GYRASE/TOPOISOMERASE SUBUNIT A"/>
    <property type="match status" value="1"/>
</dbReference>
<dbReference type="InterPro" id="IPR006691">
    <property type="entry name" value="GyrA/parC_rep"/>
</dbReference>
<dbReference type="Gene3D" id="2.120.10.90">
    <property type="entry name" value="DNA gyrase/topoisomerase IV, subunit A, C-terminal"/>
    <property type="match status" value="1"/>
</dbReference>
<dbReference type="PANTHER" id="PTHR43493:SF9">
    <property type="entry name" value="DNA TOPOISOMERASE 4 SUBUNIT A"/>
    <property type="match status" value="1"/>
</dbReference>
<feature type="site" description="Interaction with DNA" evidence="7">
    <location>
        <position position="78"/>
    </location>
</feature>
<evidence type="ECO:0000256" key="8">
    <source>
        <dbReference type="PROSITE-ProRule" id="PRU01384"/>
    </source>
</evidence>
<dbReference type="NCBIfam" id="NF004044">
    <property type="entry name" value="PRK05561.1"/>
    <property type="match status" value="1"/>
</dbReference>
<evidence type="ECO:0000259" key="11">
    <source>
        <dbReference type="PROSITE" id="PS52040"/>
    </source>
</evidence>
<dbReference type="SMART" id="SM00434">
    <property type="entry name" value="TOP4c"/>
    <property type="match status" value="1"/>
</dbReference>
<dbReference type="Pfam" id="PF00521">
    <property type="entry name" value="DNA_topoisoIV"/>
    <property type="match status" value="1"/>
</dbReference>
<feature type="coiled-coil region" evidence="9">
    <location>
        <begin position="427"/>
        <end position="475"/>
    </location>
</feature>
<feature type="active site" description="O-(5'-phospho-DNA)-tyrosine intermediate" evidence="7 8">
    <location>
        <position position="120"/>
    </location>
</feature>
<dbReference type="NCBIfam" id="TIGR01063">
    <property type="entry name" value="gyrA"/>
    <property type="match status" value="1"/>
</dbReference>
<feature type="domain" description="Topo IIA-type catalytic" evidence="11">
    <location>
        <begin position="32"/>
        <end position="498"/>
    </location>
</feature>
<accession>A0ABS6JS92</accession>
<evidence type="ECO:0000256" key="6">
    <source>
        <dbReference type="ARBA" id="ARBA00023235"/>
    </source>
</evidence>
<dbReference type="SUPFAM" id="SSF56719">
    <property type="entry name" value="Type II DNA topoisomerase"/>
    <property type="match status" value="1"/>
</dbReference>
<evidence type="ECO:0000313" key="13">
    <source>
        <dbReference type="Proteomes" id="UP000790580"/>
    </source>
</evidence>
<dbReference type="NCBIfam" id="TIGR01061">
    <property type="entry name" value="parC_Gpos"/>
    <property type="match status" value="1"/>
</dbReference>
<feature type="region of interest" description="Disordered" evidence="10">
    <location>
        <begin position="804"/>
        <end position="845"/>
    </location>
</feature>
<keyword evidence="4 7" id="KW-0238">DNA-binding</keyword>
<dbReference type="InterPro" id="IPR013758">
    <property type="entry name" value="Topo_IIA_A/C_ab"/>
</dbReference>
<dbReference type="SUPFAM" id="SSF101904">
    <property type="entry name" value="GyrA/ParC C-terminal domain-like"/>
    <property type="match status" value="1"/>
</dbReference>
<evidence type="ECO:0000256" key="4">
    <source>
        <dbReference type="ARBA" id="ARBA00023125"/>
    </source>
</evidence>
<keyword evidence="3 7" id="KW-0799">Topoisomerase</keyword>
<name>A0ABS6JS92_9BACI</name>
<dbReference type="InterPro" id="IPR013760">
    <property type="entry name" value="Topo_IIA-like_dom_sf"/>
</dbReference>
<feature type="site" description="Transition state stabilizer" evidence="7">
    <location>
        <position position="119"/>
    </location>
</feature>
<dbReference type="Gene3D" id="3.30.1360.40">
    <property type="match status" value="1"/>
</dbReference>
<organism evidence="12 13">
    <name type="scientific">Evansella alkalicola</name>
    <dbReference type="NCBI Taxonomy" id="745819"/>
    <lineage>
        <taxon>Bacteria</taxon>
        <taxon>Bacillati</taxon>
        <taxon>Bacillota</taxon>
        <taxon>Bacilli</taxon>
        <taxon>Bacillales</taxon>
        <taxon>Bacillaceae</taxon>
        <taxon>Evansella</taxon>
    </lineage>
</organism>
<protein>
    <recommendedName>
        <fullName evidence="7">DNA topoisomerase 4 subunit A</fullName>
        <ecNumber evidence="7">5.6.2.2</ecNumber>
    </recommendedName>
    <alternativeName>
        <fullName evidence="7">Topoisomerase IV subunit A</fullName>
    </alternativeName>
</protein>
<dbReference type="CDD" id="cd00187">
    <property type="entry name" value="TOP4c"/>
    <property type="match status" value="1"/>
</dbReference>
<dbReference type="Gene3D" id="1.10.268.10">
    <property type="entry name" value="Topoisomerase, domain 3"/>
    <property type="match status" value="1"/>
</dbReference>
<evidence type="ECO:0000256" key="9">
    <source>
        <dbReference type="SAM" id="Coils"/>
    </source>
</evidence>
<feature type="site" description="Interaction with DNA" evidence="7">
    <location>
        <position position="76"/>
    </location>
</feature>
<evidence type="ECO:0000256" key="7">
    <source>
        <dbReference type="HAMAP-Rule" id="MF_00937"/>
    </source>
</evidence>
<dbReference type="InterPro" id="IPR005741">
    <property type="entry name" value="TopoIV_A_Gpos"/>
</dbReference>
<comment type="caution">
    <text evidence="12">The sequence shown here is derived from an EMBL/GenBank/DDBJ whole genome shotgun (WGS) entry which is preliminary data.</text>
</comment>